<keyword evidence="4" id="KW-1185">Reference proteome</keyword>
<dbReference type="Pfam" id="PF14067">
    <property type="entry name" value="LssY_C"/>
    <property type="match status" value="1"/>
</dbReference>
<reference evidence="3 4" key="1">
    <citation type="submission" date="2024-06" db="EMBL/GenBank/DDBJ databases">
        <title>Sorghum-associated microbial communities from plants grown in Nebraska, USA.</title>
        <authorList>
            <person name="Schachtman D."/>
        </authorList>
    </citation>
    <scope>NUCLEOTIDE SEQUENCE [LARGE SCALE GENOMIC DNA]</scope>
    <source>
        <strain evidence="3 4">2709</strain>
    </source>
</reference>
<keyword evidence="1" id="KW-0472">Membrane</keyword>
<sequence length="449" mass="50314">MRASKSQSMRAGVFSGQHAAPIIQWIEGGIVLRVVLNVLFISFLSACAAVGDRVTSDVAPMSQQQAEASFMERASRQSTTREHVTVSVAALRDEESAGSFGLAMAERGVQPVWVRIENRSDRPYWFMPVFMDRDFYSARETAHLFRSSGSADQIERKLVERQIKVHVAPKETVSGFVYTNLTRGIKLINVELLGAGHVLRFDFAREQPSGKFDYQTLQSDRLFPPERHVQIGLNSLGTELQKLPCCTTNLEGNAQGDPLNLVMVGSEHDVLVALVRAGWDFTETINASSVSRMVGAFIFGSSYRNSPVSALHFEGRPQDFAMQRARSSISQRNHLRLWLTPIQVNNTPVWMGQISRDIGVKLTTHSPTLTTHVIDPDVDESRDYLLQDMLMTSNVMRWGYVPGVGSASQDRPRTNLAEDPYFTDGQRLVLFVSQSPRAMQDAEFFQWRP</sequence>
<gene>
    <name evidence="3" type="ORF">ABIE13_003203</name>
</gene>
<evidence type="ECO:0000259" key="2">
    <source>
        <dbReference type="Pfam" id="PF14067"/>
    </source>
</evidence>
<keyword evidence="1" id="KW-0812">Transmembrane</keyword>
<dbReference type="InterPro" id="IPR025902">
    <property type="entry name" value="LssY-like-C_dom"/>
</dbReference>
<name>A0ABV2QAN2_9BURK</name>
<organism evidence="3 4">
    <name type="scientific">Ottowia thiooxydans</name>
    <dbReference type="NCBI Taxonomy" id="219182"/>
    <lineage>
        <taxon>Bacteria</taxon>
        <taxon>Pseudomonadati</taxon>
        <taxon>Pseudomonadota</taxon>
        <taxon>Betaproteobacteria</taxon>
        <taxon>Burkholderiales</taxon>
        <taxon>Comamonadaceae</taxon>
        <taxon>Ottowia</taxon>
    </lineage>
</organism>
<feature type="domain" description="LssY-like C-terminal" evidence="2">
    <location>
        <begin position="248"/>
        <end position="426"/>
    </location>
</feature>
<evidence type="ECO:0000313" key="4">
    <source>
        <dbReference type="Proteomes" id="UP001549320"/>
    </source>
</evidence>
<evidence type="ECO:0000256" key="1">
    <source>
        <dbReference type="SAM" id="Phobius"/>
    </source>
</evidence>
<evidence type="ECO:0000313" key="3">
    <source>
        <dbReference type="EMBL" id="MET4578087.1"/>
    </source>
</evidence>
<dbReference type="Proteomes" id="UP001549320">
    <property type="component" value="Unassembled WGS sequence"/>
</dbReference>
<protein>
    <recommendedName>
        <fullName evidence="2">LssY-like C-terminal domain-containing protein</fullName>
    </recommendedName>
</protein>
<feature type="transmembrane region" description="Helical" evidence="1">
    <location>
        <begin position="30"/>
        <end position="51"/>
    </location>
</feature>
<comment type="caution">
    <text evidence="3">The sequence shown here is derived from an EMBL/GenBank/DDBJ whole genome shotgun (WGS) entry which is preliminary data.</text>
</comment>
<proteinExistence type="predicted"/>
<keyword evidence="1" id="KW-1133">Transmembrane helix</keyword>
<dbReference type="RefSeq" id="WP_354445036.1">
    <property type="nucleotide sequence ID" value="NZ_JBEPSH010000006.1"/>
</dbReference>
<dbReference type="EMBL" id="JBEPSH010000006">
    <property type="protein sequence ID" value="MET4578087.1"/>
    <property type="molecule type" value="Genomic_DNA"/>
</dbReference>
<accession>A0ABV2QAN2</accession>